<reference evidence="4" key="1">
    <citation type="submission" date="2016-06" db="UniProtKB">
        <authorList>
            <consortium name="WormBaseParasite"/>
        </authorList>
    </citation>
    <scope>IDENTIFICATION</scope>
</reference>
<accession>A0A183UVG2</accession>
<dbReference type="Proteomes" id="UP000050794">
    <property type="component" value="Unassembled WGS sequence"/>
</dbReference>
<evidence type="ECO:0000313" key="2">
    <source>
        <dbReference type="EMBL" id="VDM43803.1"/>
    </source>
</evidence>
<protein>
    <submittedName>
        <fullName evidence="4">Secreted protein</fullName>
    </submittedName>
</protein>
<name>A0A183UVG2_TOXCA</name>
<dbReference type="WBParaSite" id="TCNE_0001248201-mRNA-1">
    <property type="protein sequence ID" value="TCNE_0001248201-mRNA-1"/>
    <property type="gene ID" value="TCNE_0001248201"/>
</dbReference>
<gene>
    <name evidence="2" type="ORF">TCNE_LOCUS12482</name>
</gene>
<proteinExistence type="predicted"/>
<organism evidence="3 4">
    <name type="scientific">Toxocara canis</name>
    <name type="common">Canine roundworm</name>
    <dbReference type="NCBI Taxonomy" id="6265"/>
    <lineage>
        <taxon>Eukaryota</taxon>
        <taxon>Metazoa</taxon>
        <taxon>Ecdysozoa</taxon>
        <taxon>Nematoda</taxon>
        <taxon>Chromadorea</taxon>
        <taxon>Rhabditida</taxon>
        <taxon>Spirurina</taxon>
        <taxon>Ascaridomorpha</taxon>
        <taxon>Ascaridoidea</taxon>
        <taxon>Toxocaridae</taxon>
        <taxon>Toxocara</taxon>
    </lineage>
</organism>
<keyword evidence="1" id="KW-0732">Signal</keyword>
<feature type="signal peptide" evidence="1">
    <location>
        <begin position="1"/>
        <end position="19"/>
    </location>
</feature>
<evidence type="ECO:0000313" key="3">
    <source>
        <dbReference type="Proteomes" id="UP000050794"/>
    </source>
</evidence>
<evidence type="ECO:0000256" key="1">
    <source>
        <dbReference type="SAM" id="SignalP"/>
    </source>
</evidence>
<dbReference type="AlphaFoldDB" id="A0A183UVG2"/>
<sequence>MAWQSILLISVWTLRLVNGQPPPVVGVADTAVLAENAQKFVELYGLATQLMNFGGSLINNAKDYNSYGSSGNGILGEVVRPQLRGVRDYEVSPYKSLAPLSEYGGGLLGSGSSRYRSGRQSGLETLLNTFLGEGSSVSSSPSSPNIADFFSPSYQPESSRTSSGSNIDGIVNALIRSGAKQTAPDSISSQNILSQLFG</sequence>
<keyword evidence="3" id="KW-1185">Reference proteome</keyword>
<reference evidence="2 3" key="2">
    <citation type="submission" date="2018-11" db="EMBL/GenBank/DDBJ databases">
        <authorList>
            <consortium name="Pathogen Informatics"/>
        </authorList>
    </citation>
    <scope>NUCLEOTIDE SEQUENCE [LARGE SCALE GENOMIC DNA]</scope>
</reference>
<dbReference type="EMBL" id="UYWY01021283">
    <property type="protein sequence ID" value="VDM43803.1"/>
    <property type="molecule type" value="Genomic_DNA"/>
</dbReference>
<feature type="chain" id="PRO_5044553435" evidence="1">
    <location>
        <begin position="20"/>
        <end position="198"/>
    </location>
</feature>
<evidence type="ECO:0000313" key="4">
    <source>
        <dbReference type="WBParaSite" id="TCNE_0001248201-mRNA-1"/>
    </source>
</evidence>